<dbReference type="Gene3D" id="3.40.720.10">
    <property type="entry name" value="Alkaline Phosphatase, subunit A"/>
    <property type="match status" value="1"/>
</dbReference>
<dbReference type="GO" id="GO:0046872">
    <property type="term" value="F:metal ion binding"/>
    <property type="evidence" value="ECO:0007669"/>
    <property type="project" value="UniProtKB-KW"/>
</dbReference>
<protein>
    <submittedName>
        <fullName evidence="9">Arylsulphatase A</fullName>
    </submittedName>
</protein>
<evidence type="ECO:0000256" key="7">
    <source>
        <dbReference type="SAM" id="SignalP"/>
    </source>
</evidence>
<keyword evidence="4 7" id="KW-0732">Signal</keyword>
<dbReference type="PANTHER" id="PTHR42693">
    <property type="entry name" value="ARYLSULFATASE FAMILY MEMBER"/>
    <property type="match status" value="1"/>
</dbReference>
<dbReference type="HOGENOM" id="CLU_006332_10_4_0"/>
<dbReference type="Pfam" id="PF00884">
    <property type="entry name" value="Sulfatase"/>
    <property type="match status" value="1"/>
</dbReference>
<dbReference type="InterPro" id="IPR000917">
    <property type="entry name" value="Sulfatase_N"/>
</dbReference>
<reference evidence="9 10" key="1">
    <citation type="submission" date="2006-02" db="EMBL/GenBank/DDBJ databases">
        <authorList>
            <person name="Amann R."/>
            <person name="Ferriera S."/>
            <person name="Johnson J."/>
            <person name="Kravitz S."/>
            <person name="Halpern A."/>
            <person name="Remington K."/>
            <person name="Beeson K."/>
            <person name="Tran B."/>
            <person name="Rogers Y.-H."/>
            <person name="Friedman R."/>
            <person name="Venter J.C."/>
        </authorList>
    </citation>
    <scope>NUCLEOTIDE SEQUENCE [LARGE SCALE GENOMIC DNA]</scope>
    <source>
        <strain evidence="9 10">DSM 3645</strain>
    </source>
</reference>
<feature type="signal peptide" evidence="7">
    <location>
        <begin position="1"/>
        <end position="27"/>
    </location>
</feature>
<dbReference type="STRING" id="314230.DSM3645_24195"/>
<dbReference type="EMBL" id="AANZ01000013">
    <property type="protein sequence ID" value="EAQ79666.1"/>
    <property type="molecule type" value="Genomic_DNA"/>
</dbReference>
<evidence type="ECO:0000259" key="8">
    <source>
        <dbReference type="Pfam" id="PF00884"/>
    </source>
</evidence>
<dbReference type="CDD" id="cd16144">
    <property type="entry name" value="ARS_like"/>
    <property type="match status" value="1"/>
</dbReference>
<evidence type="ECO:0000256" key="6">
    <source>
        <dbReference type="ARBA" id="ARBA00022837"/>
    </source>
</evidence>
<dbReference type="InterPro" id="IPR050738">
    <property type="entry name" value="Sulfatase"/>
</dbReference>
<evidence type="ECO:0000256" key="4">
    <source>
        <dbReference type="ARBA" id="ARBA00022729"/>
    </source>
</evidence>
<dbReference type="InterPro" id="IPR024607">
    <property type="entry name" value="Sulfatase_CS"/>
</dbReference>
<sequence length="457" mass="51430">MSPSMNYRQCIAAILVLLASGALHSDAAPTKPNIVFILIDDMGCKDAGCYGATNFSTPHIDRLANQGMRFTDAYAAPVCSPTRASLMTGKHPARLHLTNFIPQIGRQLPAGKLIPPGFNHVLPLDEKTIAQELHADGYQCAMIGKWHLGEEHGPEYRPQNRGFDRVVLSEHHGIFNYFYPFVDQQKWPYAGPLPGNPGDYLPDRLTDEAIDFVRENRERPFFLYLSHWSVHGRYFAPESLIAKYRERGLEERPAIYAAMMETVDNSVGRLMATLDELNLADNTLFVFMSDNGGERITSMAPLRGSKGSLYEGGVRVPLIVRYPGVVKPNTTCSVPVISHDLFPTFLDFAERSYRDNKLDGHSIAGLLTGEQSELDRDALYWHFPHYWGSTRPCSAMRQGRWKLVEHLETGRAQLYDLSSDPGEQRDLANEMPQQATELRKMLAQWRTKVGAQMPTHP</sequence>
<evidence type="ECO:0000256" key="2">
    <source>
        <dbReference type="ARBA" id="ARBA00008779"/>
    </source>
</evidence>
<dbReference type="OrthoDB" id="9783154at2"/>
<dbReference type="GO" id="GO:0004065">
    <property type="term" value="F:arylsulfatase activity"/>
    <property type="evidence" value="ECO:0007669"/>
    <property type="project" value="TreeGrafter"/>
</dbReference>
<name>A3ZUT0_9BACT</name>
<keyword evidence="3" id="KW-0479">Metal-binding</keyword>
<dbReference type="AlphaFoldDB" id="A3ZUT0"/>
<organism evidence="9 10">
    <name type="scientific">Blastopirellula marina DSM 3645</name>
    <dbReference type="NCBI Taxonomy" id="314230"/>
    <lineage>
        <taxon>Bacteria</taxon>
        <taxon>Pseudomonadati</taxon>
        <taxon>Planctomycetota</taxon>
        <taxon>Planctomycetia</taxon>
        <taxon>Pirellulales</taxon>
        <taxon>Pirellulaceae</taxon>
        <taxon>Blastopirellula</taxon>
    </lineage>
</organism>
<proteinExistence type="inferred from homology"/>
<keyword evidence="5" id="KW-0378">Hydrolase</keyword>
<feature type="domain" description="Sulfatase N-terminal" evidence="8">
    <location>
        <begin position="32"/>
        <end position="349"/>
    </location>
</feature>
<dbReference type="SUPFAM" id="SSF53649">
    <property type="entry name" value="Alkaline phosphatase-like"/>
    <property type="match status" value="1"/>
</dbReference>
<keyword evidence="6" id="KW-0106">Calcium</keyword>
<evidence type="ECO:0000256" key="3">
    <source>
        <dbReference type="ARBA" id="ARBA00022723"/>
    </source>
</evidence>
<dbReference type="eggNOG" id="COG3119">
    <property type="taxonomic scope" value="Bacteria"/>
</dbReference>
<evidence type="ECO:0000313" key="10">
    <source>
        <dbReference type="Proteomes" id="UP000004358"/>
    </source>
</evidence>
<evidence type="ECO:0000256" key="5">
    <source>
        <dbReference type="ARBA" id="ARBA00022801"/>
    </source>
</evidence>
<comment type="cofactor">
    <cofactor evidence="1">
        <name>Ca(2+)</name>
        <dbReference type="ChEBI" id="CHEBI:29108"/>
    </cofactor>
</comment>
<evidence type="ECO:0000256" key="1">
    <source>
        <dbReference type="ARBA" id="ARBA00001913"/>
    </source>
</evidence>
<evidence type="ECO:0000313" key="9">
    <source>
        <dbReference type="EMBL" id="EAQ79666.1"/>
    </source>
</evidence>
<gene>
    <name evidence="9" type="ORF">DSM3645_24195</name>
</gene>
<comment type="similarity">
    <text evidence="2">Belongs to the sulfatase family.</text>
</comment>
<feature type="chain" id="PRO_5002663783" evidence="7">
    <location>
        <begin position="28"/>
        <end position="457"/>
    </location>
</feature>
<accession>A3ZUT0</accession>
<dbReference type="Gene3D" id="3.30.1120.10">
    <property type="match status" value="1"/>
</dbReference>
<dbReference type="PANTHER" id="PTHR42693:SF42">
    <property type="entry name" value="ARYLSULFATASE G"/>
    <property type="match status" value="1"/>
</dbReference>
<comment type="caution">
    <text evidence="9">The sequence shown here is derived from an EMBL/GenBank/DDBJ whole genome shotgun (WGS) entry which is preliminary data.</text>
</comment>
<dbReference type="InterPro" id="IPR017850">
    <property type="entry name" value="Alkaline_phosphatase_core_sf"/>
</dbReference>
<dbReference type="Proteomes" id="UP000004358">
    <property type="component" value="Unassembled WGS sequence"/>
</dbReference>
<dbReference type="PROSITE" id="PS00523">
    <property type="entry name" value="SULFATASE_1"/>
    <property type="match status" value="1"/>
</dbReference>